<proteinExistence type="predicted"/>
<sequence length="228" mass="25038">MKNHHAFVIEAEAEAGIAVAQAWAREQLGMKIENNPDVVVQCYGLLSVEDARRVSELVAGKAFTGDTKVVIIAASRAYHEAQNALLKLFEEPPKGTYLFLIMPSLGGLLPTLRSRVQVLPASLSSNGRPKIRISDVAEEFVKASKEKRSAMIKKLMSGRDEEERRELRDEALAIVNGIEAVVYKRGIGSADAALLSDIATLRGYLHDRSAPVRMILEHLSLVIPKDLL</sequence>
<evidence type="ECO:0000313" key="2">
    <source>
        <dbReference type="Proteomes" id="UP000178532"/>
    </source>
</evidence>
<dbReference type="InterPro" id="IPR027417">
    <property type="entry name" value="P-loop_NTPase"/>
</dbReference>
<dbReference type="SUPFAM" id="SSF52540">
    <property type="entry name" value="P-loop containing nucleoside triphosphate hydrolases"/>
    <property type="match status" value="1"/>
</dbReference>
<dbReference type="EMBL" id="MFLI01000010">
    <property type="protein sequence ID" value="OGG62296.1"/>
    <property type="molecule type" value="Genomic_DNA"/>
</dbReference>
<dbReference type="Pfam" id="PF13177">
    <property type="entry name" value="DNA_pol3_delta2"/>
    <property type="match status" value="1"/>
</dbReference>
<reference evidence="1 2" key="1">
    <citation type="journal article" date="2016" name="Nat. Commun.">
        <title>Thousands of microbial genomes shed light on interconnected biogeochemical processes in an aquifer system.</title>
        <authorList>
            <person name="Anantharaman K."/>
            <person name="Brown C.T."/>
            <person name="Hug L.A."/>
            <person name="Sharon I."/>
            <person name="Castelle C.J."/>
            <person name="Probst A.J."/>
            <person name="Thomas B.C."/>
            <person name="Singh A."/>
            <person name="Wilkins M.J."/>
            <person name="Karaoz U."/>
            <person name="Brodie E.L."/>
            <person name="Williams K.H."/>
            <person name="Hubbard S.S."/>
            <person name="Banfield J.F."/>
        </authorList>
    </citation>
    <scope>NUCLEOTIDE SEQUENCE [LARGE SCALE GENOMIC DNA]</scope>
</reference>
<protein>
    <recommendedName>
        <fullName evidence="3">DNA polymerase III subunit delta</fullName>
    </recommendedName>
</protein>
<dbReference type="Proteomes" id="UP000178532">
    <property type="component" value="Unassembled WGS sequence"/>
</dbReference>
<organism evidence="1 2">
    <name type="scientific">Candidatus Kaiserbacteria bacterium RIFCSPHIGHO2_02_FULL_54_22</name>
    <dbReference type="NCBI Taxonomy" id="1798495"/>
    <lineage>
        <taxon>Bacteria</taxon>
        <taxon>Candidatus Kaiseribacteriota</taxon>
    </lineage>
</organism>
<evidence type="ECO:0000313" key="1">
    <source>
        <dbReference type="EMBL" id="OGG62296.1"/>
    </source>
</evidence>
<name>A0A1F6DLM7_9BACT</name>
<gene>
    <name evidence="1" type="ORF">A3C19_03670</name>
</gene>
<accession>A0A1F6DLM7</accession>
<evidence type="ECO:0008006" key="3">
    <source>
        <dbReference type="Google" id="ProtNLM"/>
    </source>
</evidence>
<dbReference type="Gene3D" id="3.40.50.300">
    <property type="entry name" value="P-loop containing nucleotide triphosphate hydrolases"/>
    <property type="match status" value="1"/>
</dbReference>
<comment type="caution">
    <text evidence="1">The sequence shown here is derived from an EMBL/GenBank/DDBJ whole genome shotgun (WGS) entry which is preliminary data.</text>
</comment>
<dbReference type="AlphaFoldDB" id="A0A1F6DLM7"/>
<dbReference type="STRING" id="1798495.A3C19_03670"/>